<sequence>MDFEGYRLQIWPEAILQRRVSPLSTDLRRFRPGPFLADSKGVSLHISSDFSEMLFSFDFGGYRSQIQPKAILHQ</sequence>
<reference evidence="1 2" key="1">
    <citation type="submission" date="2024-04" db="EMBL/GenBank/DDBJ databases">
        <authorList>
            <person name="Fracassetti M."/>
        </authorList>
    </citation>
    <scope>NUCLEOTIDE SEQUENCE [LARGE SCALE GENOMIC DNA]</scope>
</reference>
<keyword evidence="2" id="KW-1185">Reference proteome</keyword>
<proteinExistence type="predicted"/>
<name>A0AAV2EKH9_9ROSI</name>
<dbReference type="Proteomes" id="UP001497516">
    <property type="component" value="Chromosome 5"/>
</dbReference>
<protein>
    <submittedName>
        <fullName evidence="1">Uncharacterized protein</fullName>
    </submittedName>
</protein>
<evidence type="ECO:0000313" key="2">
    <source>
        <dbReference type="Proteomes" id="UP001497516"/>
    </source>
</evidence>
<dbReference type="AlphaFoldDB" id="A0AAV2EKH9"/>
<evidence type="ECO:0000313" key="1">
    <source>
        <dbReference type="EMBL" id="CAL1386262.1"/>
    </source>
</evidence>
<dbReference type="EMBL" id="OZ034818">
    <property type="protein sequence ID" value="CAL1386262.1"/>
    <property type="molecule type" value="Genomic_DNA"/>
</dbReference>
<organism evidence="1 2">
    <name type="scientific">Linum trigynum</name>
    <dbReference type="NCBI Taxonomy" id="586398"/>
    <lineage>
        <taxon>Eukaryota</taxon>
        <taxon>Viridiplantae</taxon>
        <taxon>Streptophyta</taxon>
        <taxon>Embryophyta</taxon>
        <taxon>Tracheophyta</taxon>
        <taxon>Spermatophyta</taxon>
        <taxon>Magnoliopsida</taxon>
        <taxon>eudicotyledons</taxon>
        <taxon>Gunneridae</taxon>
        <taxon>Pentapetalae</taxon>
        <taxon>rosids</taxon>
        <taxon>fabids</taxon>
        <taxon>Malpighiales</taxon>
        <taxon>Linaceae</taxon>
        <taxon>Linum</taxon>
    </lineage>
</organism>
<gene>
    <name evidence="1" type="ORF">LTRI10_LOCUS27335</name>
</gene>
<accession>A0AAV2EKH9</accession>